<sequence>MYHLEAGADDGSGVSLYVLFTAEDLTALKPGQVRVYDTTRPLPAGEPTGSPEQQARAENDDFMRVTTLREFEQGSCLG</sequence>
<feature type="region of interest" description="Disordered" evidence="1">
    <location>
        <begin position="37"/>
        <end position="56"/>
    </location>
</feature>
<dbReference type="EMBL" id="AWSA01000010">
    <property type="protein sequence ID" value="EWT02515.1"/>
    <property type="molecule type" value="Genomic_DNA"/>
</dbReference>
<evidence type="ECO:0000256" key="1">
    <source>
        <dbReference type="SAM" id="MobiDB-lite"/>
    </source>
</evidence>
<accession>W9G921</accession>
<comment type="caution">
    <text evidence="2">The sequence shown here is derived from an EMBL/GenBank/DDBJ whole genome shotgun (WGS) entry which is preliminary data.</text>
</comment>
<dbReference type="AlphaFoldDB" id="W9G921"/>
<gene>
    <name evidence="2" type="ORF">N865_05080</name>
</gene>
<organism evidence="2 3">
    <name type="scientific">Intrasporangium oryzae NRRL B-24470</name>
    <dbReference type="NCBI Taxonomy" id="1386089"/>
    <lineage>
        <taxon>Bacteria</taxon>
        <taxon>Bacillati</taxon>
        <taxon>Actinomycetota</taxon>
        <taxon>Actinomycetes</taxon>
        <taxon>Micrococcales</taxon>
        <taxon>Intrasporangiaceae</taxon>
        <taxon>Intrasporangium</taxon>
    </lineage>
</organism>
<protein>
    <submittedName>
        <fullName evidence="2">Uncharacterized protein</fullName>
    </submittedName>
</protein>
<dbReference type="Proteomes" id="UP000019489">
    <property type="component" value="Unassembled WGS sequence"/>
</dbReference>
<name>W9G921_9MICO</name>
<evidence type="ECO:0000313" key="3">
    <source>
        <dbReference type="Proteomes" id="UP000019489"/>
    </source>
</evidence>
<evidence type="ECO:0000313" key="2">
    <source>
        <dbReference type="EMBL" id="EWT02515.1"/>
    </source>
</evidence>
<keyword evidence="3" id="KW-1185">Reference proteome</keyword>
<reference evidence="2 3" key="1">
    <citation type="submission" date="2013-08" db="EMBL/GenBank/DDBJ databases">
        <title>Intrasporangium oryzae NRRL B-24470.</title>
        <authorList>
            <person name="Liu H."/>
            <person name="Wang G."/>
        </authorList>
    </citation>
    <scope>NUCLEOTIDE SEQUENCE [LARGE SCALE GENOMIC DNA]</scope>
    <source>
        <strain evidence="2 3">NRRL B-24470</strain>
    </source>
</reference>
<proteinExistence type="predicted"/>